<organism evidence="4 5">
    <name type="scientific">Mycobacterium vicinigordonae</name>
    <dbReference type="NCBI Taxonomy" id="1719132"/>
    <lineage>
        <taxon>Bacteria</taxon>
        <taxon>Bacillati</taxon>
        <taxon>Actinomycetota</taxon>
        <taxon>Actinomycetes</taxon>
        <taxon>Mycobacteriales</taxon>
        <taxon>Mycobacteriaceae</taxon>
        <taxon>Mycobacterium</taxon>
    </lineage>
</organism>
<proteinExistence type="predicted"/>
<dbReference type="Gene3D" id="1.20.58.1460">
    <property type="match status" value="1"/>
</dbReference>
<evidence type="ECO:0000313" key="5">
    <source>
        <dbReference type="Proteomes" id="UP000510682"/>
    </source>
</evidence>
<gene>
    <name evidence="4" type="ORF">H0P51_02475</name>
</gene>
<dbReference type="InterPro" id="IPR013225">
    <property type="entry name" value="PaaX_C"/>
</dbReference>
<evidence type="ECO:0000259" key="1">
    <source>
        <dbReference type="Pfam" id="PF07848"/>
    </source>
</evidence>
<accession>A0A7D6E6F7</accession>
<evidence type="ECO:0000259" key="2">
    <source>
        <dbReference type="Pfam" id="PF08223"/>
    </source>
</evidence>
<dbReference type="RefSeq" id="WP_180916484.1">
    <property type="nucleotide sequence ID" value="NZ_CP059165.1"/>
</dbReference>
<feature type="domain" description="Transcriptional repressor PaaX-like C-terminal" evidence="2">
    <location>
        <begin position="194"/>
        <end position="282"/>
    </location>
</feature>
<dbReference type="EMBL" id="CP059165">
    <property type="protein sequence ID" value="QLL07883.1"/>
    <property type="molecule type" value="Genomic_DNA"/>
</dbReference>
<dbReference type="InterPro" id="IPR012906">
    <property type="entry name" value="PaaX-like_N"/>
</dbReference>
<dbReference type="Gene3D" id="3.30.70.2650">
    <property type="match status" value="1"/>
</dbReference>
<dbReference type="AlphaFoldDB" id="A0A7D6E6F7"/>
<dbReference type="InterPro" id="IPR048846">
    <property type="entry name" value="PaaX-like_central"/>
</dbReference>
<dbReference type="Proteomes" id="UP000510682">
    <property type="component" value="Chromosome"/>
</dbReference>
<keyword evidence="5" id="KW-1185">Reference proteome</keyword>
<feature type="domain" description="Transcriptional repressor PaaX-like central Cas2-like" evidence="3">
    <location>
        <begin position="109"/>
        <end position="188"/>
    </location>
</feature>
<dbReference type="KEGG" id="mgor:H0P51_02475"/>
<dbReference type="GO" id="GO:0006351">
    <property type="term" value="P:DNA-templated transcription"/>
    <property type="evidence" value="ECO:0007669"/>
    <property type="project" value="InterPro"/>
</dbReference>
<dbReference type="Pfam" id="PF08223">
    <property type="entry name" value="PaaX_C"/>
    <property type="match status" value="1"/>
</dbReference>
<evidence type="ECO:0000259" key="3">
    <source>
        <dbReference type="Pfam" id="PF20803"/>
    </source>
</evidence>
<dbReference type="PANTHER" id="PTHR30319:SF1">
    <property type="entry name" value="TRANSCRIPTIONAL REPRESSOR PAAX"/>
    <property type="match status" value="1"/>
</dbReference>
<feature type="domain" description="Transcriptional repressor PaaX-like N-terminal" evidence="1">
    <location>
        <begin position="25"/>
        <end position="91"/>
    </location>
</feature>
<dbReference type="InterPro" id="IPR011965">
    <property type="entry name" value="PaaX_trns_reg"/>
</dbReference>
<protein>
    <submittedName>
        <fullName evidence="4">PaaX family transcriptional regulator</fullName>
    </submittedName>
</protein>
<dbReference type="InterPro" id="IPR036388">
    <property type="entry name" value="WH-like_DNA-bd_sf"/>
</dbReference>
<evidence type="ECO:0000313" key="4">
    <source>
        <dbReference type="EMBL" id="QLL07883.1"/>
    </source>
</evidence>
<name>A0A7D6E6F7_9MYCO</name>
<dbReference type="PANTHER" id="PTHR30319">
    <property type="entry name" value="PHENYLACETIC ACID REGULATOR-RELATED TRANSCRIPTIONAL REPRESSOR"/>
    <property type="match status" value="1"/>
</dbReference>
<dbReference type="Pfam" id="PF20803">
    <property type="entry name" value="PaaX_M"/>
    <property type="match status" value="1"/>
</dbReference>
<sequence length="287" mass="32319">MEAPVAHDDRAVSVDPTSAYESQPRELILTLFGLYARTEHNWLSVAAVVDLMSDLGAAGPLVRKSISRLKQRDLLNSDRSGGVAGYSLSPQALQVLTEGDVRIFDRSRATVDDGWLIVSFSIPESEREKRHSLRTTLTHLGFGMVAQGVWIAPGRLGEETRNALSRKNLTQYVDMFVGNYFAFGNLRAKVRQWWDLDRLSALYEEFIGRYRQVARTFATHPSDAREAFRIYIPMLTEWRRLPYLDPGLPLTLLPAGWSGVTADELFAELNKLLSAPAHEYVSSVIHR</sequence>
<dbReference type="Pfam" id="PF07848">
    <property type="entry name" value="PaaX"/>
    <property type="match status" value="1"/>
</dbReference>
<reference evidence="4" key="1">
    <citation type="submission" date="2020-07" db="EMBL/GenBank/DDBJ databases">
        <title>Description of Mycobacterium gordonae subsp. intergordonae subsp.nov. and Mycobacterium gordonae subsp. gordonae subsp. nov.</title>
        <authorList>
            <person name="Huang H."/>
        </authorList>
    </citation>
    <scope>NUCLEOTIDE SEQUENCE [LARGE SCALE GENOMIC DNA]</scope>
    <source>
        <strain evidence="4">24T</strain>
    </source>
</reference>
<dbReference type="PIRSF" id="PIRSF020623">
    <property type="entry name" value="PaaX"/>
    <property type="match status" value="1"/>
</dbReference>
<reference evidence="4" key="2">
    <citation type="submission" date="2020-07" db="EMBL/GenBank/DDBJ databases">
        <authorList>
            <person name="Yu X."/>
        </authorList>
    </citation>
    <scope>NUCLEOTIDE SEQUENCE [LARGE SCALE GENOMIC DNA]</scope>
    <source>
        <strain evidence="4">24T</strain>
    </source>
</reference>
<dbReference type="Gene3D" id="1.10.10.10">
    <property type="entry name" value="Winged helix-like DNA-binding domain superfamily/Winged helix DNA-binding domain"/>
    <property type="match status" value="1"/>
</dbReference>